<keyword evidence="2" id="KW-1185">Reference proteome</keyword>
<dbReference type="AlphaFoldDB" id="A0ABD1NBW7"/>
<dbReference type="EMBL" id="JBGMDY010000002">
    <property type="protein sequence ID" value="KAL2345609.1"/>
    <property type="molecule type" value="Genomic_DNA"/>
</dbReference>
<evidence type="ECO:0000313" key="2">
    <source>
        <dbReference type="Proteomes" id="UP001603857"/>
    </source>
</evidence>
<proteinExistence type="predicted"/>
<name>A0ABD1NBW7_9FABA</name>
<dbReference type="InterPro" id="IPR043502">
    <property type="entry name" value="DNA/RNA_pol_sf"/>
</dbReference>
<dbReference type="Gene3D" id="3.10.10.10">
    <property type="entry name" value="HIV Type 1 Reverse Transcriptase, subunit A, domain 1"/>
    <property type="match status" value="1"/>
</dbReference>
<sequence length="71" mass="8202">MHIKALLELKVITPSISPHRSPAFIVNKHSEQKRGKTRMVYNYKRLNDNTVIDGYTIPSKDVLINRIQNAK</sequence>
<evidence type="ECO:0000313" key="1">
    <source>
        <dbReference type="EMBL" id="KAL2345609.1"/>
    </source>
</evidence>
<dbReference type="Proteomes" id="UP001603857">
    <property type="component" value="Unassembled WGS sequence"/>
</dbReference>
<dbReference type="SUPFAM" id="SSF56672">
    <property type="entry name" value="DNA/RNA polymerases"/>
    <property type="match status" value="1"/>
</dbReference>
<protein>
    <submittedName>
        <fullName evidence="1">Uncharacterized protein</fullName>
    </submittedName>
</protein>
<dbReference type="Gene3D" id="3.30.70.270">
    <property type="match status" value="1"/>
</dbReference>
<organism evidence="1 2">
    <name type="scientific">Flemingia macrophylla</name>
    <dbReference type="NCBI Taxonomy" id="520843"/>
    <lineage>
        <taxon>Eukaryota</taxon>
        <taxon>Viridiplantae</taxon>
        <taxon>Streptophyta</taxon>
        <taxon>Embryophyta</taxon>
        <taxon>Tracheophyta</taxon>
        <taxon>Spermatophyta</taxon>
        <taxon>Magnoliopsida</taxon>
        <taxon>eudicotyledons</taxon>
        <taxon>Gunneridae</taxon>
        <taxon>Pentapetalae</taxon>
        <taxon>rosids</taxon>
        <taxon>fabids</taxon>
        <taxon>Fabales</taxon>
        <taxon>Fabaceae</taxon>
        <taxon>Papilionoideae</taxon>
        <taxon>50 kb inversion clade</taxon>
        <taxon>NPAAA clade</taxon>
        <taxon>indigoferoid/millettioid clade</taxon>
        <taxon>Phaseoleae</taxon>
        <taxon>Flemingia</taxon>
    </lineage>
</organism>
<gene>
    <name evidence="1" type="ORF">Fmac_006894</name>
</gene>
<accession>A0ABD1NBW7</accession>
<comment type="caution">
    <text evidence="1">The sequence shown here is derived from an EMBL/GenBank/DDBJ whole genome shotgun (WGS) entry which is preliminary data.</text>
</comment>
<dbReference type="InterPro" id="IPR043128">
    <property type="entry name" value="Rev_trsase/Diguanyl_cyclase"/>
</dbReference>
<reference evidence="1 2" key="1">
    <citation type="submission" date="2024-08" db="EMBL/GenBank/DDBJ databases">
        <title>Insights into the chromosomal genome structure of Flemingia macrophylla.</title>
        <authorList>
            <person name="Ding Y."/>
            <person name="Zhao Y."/>
            <person name="Bi W."/>
            <person name="Wu M."/>
            <person name="Zhao G."/>
            <person name="Gong Y."/>
            <person name="Li W."/>
            <person name="Zhang P."/>
        </authorList>
    </citation>
    <scope>NUCLEOTIDE SEQUENCE [LARGE SCALE GENOMIC DNA]</scope>
    <source>
        <strain evidence="1">DYQJB</strain>
        <tissue evidence="1">Leaf</tissue>
    </source>
</reference>